<evidence type="ECO:0000313" key="1">
    <source>
        <dbReference type="EMBL" id="MBW73589.1"/>
    </source>
</evidence>
<dbReference type="AlphaFoldDB" id="A0A2M4D7R6"/>
<reference evidence="1" key="1">
    <citation type="submission" date="2018-01" db="EMBL/GenBank/DDBJ databases">
        <title>An insight into the sialome of Amazonian anophelines.</title>
        <authorList>
            <person name="Ribeiro J.M."/>
            <person name="Scarpassa V."/>
            <person name="Calvo E."/>
        </authorList>
    </citation>
    <scope>NUCLEOTIDE SEQUENCE</scope>
</reference>
<accession>A0A2M4D7R6</accession>
<proteinExistence type="predicted"/>
<protein>
    <submittedName>
        <fullName evidence="1">Putative secreted protein</fullName>
    </submittedName>
</protein>
<sequence length="73" mass="8394">MSARSWARSSARYLRFSSSISFWALISTNRFVIAASNSIRCRSRVYILSLCVSSRRSICLMRIFSKLFSTSRS</sequence>
<dbReference type="EMBL" id="GGFL01009411">
    <property type="protein sequence ID" value="MBW73589.1"/>
    <property type="molecule type" value="Transcribed_RNA"/>
</dbReference>
<organism evidence="1">
    <name type="scientific">Anopheles darlingi</name>
    <name type="common">Mosquito</name>
    <dbReference type="NCBI Taxonomy" id="43151"/>
    <lineage>
        <taxon>Eukaryota</taxon>
        <taxon>Metazoa</taxon>
        <taxon>Ecdysozoa</taxon>
        <taxon>Arthropoda</taxon>
        <taxon>Hexapoda</taxon>
        <taxon>Insecta</taxon>
        <taxon>Pterygota</taxon>
        <taxon>Neoptera</taxon>
        <taxon>Endopterygota</taxon>
        <taxon>Diptera</taxon>
        <taxon>Nematocera</taxon>
        <taxon>Culicoidea</taxon>
        <taxon>Culicidae</taxon>
        <taxon>Anophelinae</taxon>
        <taxon>Anopheles</taxon>
    </lineage>
</organism>
<name>A0A2M4D7R6_ANODA</name>